<feature type="region of interest" description="Disordered" evidence="1">
    <location>
        <begin position="1"/>
        <end position="56"/>
    </location>
</feature>
<name>A0AAW1VJG3_RUBAR</name>
<feature type="compositionally biased region" description="Pro residues" evidence="1">
    <location>
        <begin position="40"/>
        <end position="51"/>
    </location>
</feature>
<keyword evidence="3" id="KW-1185">Reference proteome</keyword>
<dbReference type="EMBL" id="JBEDUW010000338">
    <property type="protein sequence ID" value="KAK9901047.1"/>
    <property type="molecule type" value="Genomic_DNA"/>
</dbReference>
<gene>
    <name evidence="2" type="ORF">M0R45_002285</name>
</gene>
<evidence type="ECO:0000313" key="2">
    <source>
        <dbReference type="EMBL" id="KAK9901047.1"/>
    </source>
</evidence>
<organism evidence="2 3">
    <name type="scientific">Rubus argutus</name>
    <name type="common">Southern blackberry</name>
    <dbReference type="NCBI Taxonomy" id="59490"/>
    <lineage>
        <taxon>Eukaryota</taxon>
        <taxon>Viridiplantae</taxon>
        <taxon>Streptophyta</taxon>
        <taxon>Embryophyta</taxon>
        <taxon>Tracheophyta</taxon>
        <taxon>Spermatophyta</taxon>
        <taxon>Magnoliopsida</taxon>
        <taxon>eudicotyledons</taxon>
        <taxon>Gunneridae</taxon>
        <taxon>Pentapetalae</taxon>
        <taxon>rosids</taxon>
        <taxon>fabids</taxon>
        <taxon>Rosales</taxon>
        <taxon>Rosaceae</taxon>
        <taxon>Rosoideae</taxon>
        <taxon>Rosoideae incertae sedis</taxon>
        <taxon>Rubus</taxon>
    </lineage>
</organism>
<comment type="caution">
    <text evidence="2">The sequence shown here is derived from an EMBL/GenBank/DDBJ whole genome shotgun (WGS) entry which is preliminary data.</text>
</comment>
<feature type="compositionally biased region" description="Basic and acidic residues" evidence="1">
    <location>
        <begin position="107"/>
        <end position="118"/>
    </location>
</feature>
<sequence>MNHRDHTPAQIHLDNHGPMASSNPALLAPTSHLLCRPSPSASPHPINPKPTSPHLGCASSVNLQTIQISTQISPPIITDRHNLPARASLLCPAARPLPPSLAQPPSREAHSVSCHEPHQIAPPISLSSAHRCRHKSHRPNATPAAITIAAPPLEL</sequence>
<protein>
    <submittedName>
        <fullName evidence="2">Uncharacterized protein</fullName>
    </submittedName>
</protein>
<dbReference type="Proteomes" id="UP001457282">
    <property type="component" value="Unassembled WGS sequence"/>
</dbReference>
<reference evidence="2 3" key="1">
    <citation type="journal article" date="2023" name="G3 (Bethesda)">
        <title>A chromosome-length genome assembly and annotation of blackberry (Rubus argutus, cv. 'Hillquist').</title>
        <authorList>
            <person name="Bruna T."/>
            <person name="Aryal R."/>
            <person name="Dudchenko O."/>
            <person name="Sargent D.J."/>
            <person name="Mead D."/>
            <person name="Buti M."/>
            <person name="Cavallini A."/>
            <person name="Hytonen T."/>
            <person name="Andres J."/>
            <person name="Pham M."/>
            <person name="Weisz D."/>
            <person name="Mascagni F."/>
            <person name="Usai G."/>
            <person name="Natali L."/>
            <person name="Bassil N."/>
            <person name="Fernandez G.E."/>
            <person name="Lomsadze A."/>
            <person name="Armour M."/>
            <person name="Olukolu B."/>
            <person name="Poorten T."/>
            <person name="Britton C."/>
            <person name="Davik J."/>
            <person name="Ashrafi H."/>
            <person name="Aiden E.L."/>
            <person name="Borodovsky M."/>
            <person name="Worthington M."/>
        </authorList>
    </citation>
    <scope>NUCLEOTIDE SEQUENCE [LARGE SCALE GENOMIC DNA]</scope>
    <source>
        <strain evidence="2">PI 553951</strain>
    </source>
</reference>
<accession>A0AAW1VJG3</accession>
<proteinExistence type="predicted"/>
<dbReference type="AlphaFoldDB" id="A0AAW1VJG3"/>
<evidence type="ECO:0000313" key="3">
    <source>
        <dbReference type="Proteomes" id="UP001457282"/>
    </source>
</evidence>
<feature type="region of interest" description="Disordered" evidence="1">
    <location>
        <begin position="100"/>
        <end position="120"/>
    </location>
</feature>
<evidence type="ECO:0000256" key="1">
    <source>
        <dbReference type="SAM" id="MobiDB-lite"/>
    </source>
</evidence>